<reference evidence="1" key="2">
    <citation type="submission" date="2023-06" db="EMBL/GenBank/DDBJ databases">
        <authorList>
            <consortium name="Lawrence Berkeley National Laboratory"/>
            <person name="Haridas S."/>
            <person name="Hensen N."/>
            <person name="Bonometti L."/>
            <person name="Westerberg I."/>
            <person name="Brannstrom I.O."/>
            <person name="Guillou S."/>
            <person name="Cros-Aarteil S."/>
            <person name="Calhoun S."/>
            <person name="Kuo A."/>
            <person name="Mondo S."/>
            <person name="Pangilinan J."/>
            <person name="Riley R."/>
            <person name="LaButti K."/>
            <person name="Andreopoulos B."/>
            <person name="Lipzen A."/>
            <person name="Chen C."/>
            <person name="Yanf M."/>
            <person name="Daum C."/>
            <person name="Ng V."/>
            <person name="Clum A."/>
            <person name="Steindorff A."/>
            <person name="Ohm R."/>
            <person name="Martin F."/>
            <person name="Silar P."/>
            <person name="Natvig D."/>
            <person name="Lalanne C."/>
            <person name="Gautier V."/>
            <person name="Ament-velasquez S.L."/>
            <person name="Kruys A."/>
            <person name="Hutchinson M.I."/>
            <person name="Powell A.J."/>
            <person name="Barry K."/>
            <person name="Miller A.N."/>
            <person name="Grigoriev I.V."/>
            <person name="Debuchy R."/>
            <person name="Gladieux P."/>
            <person name="Thoren M.H."/>
            <person name="Johannesson H."/>
        </authorList>
    </citation>
    <scope>NUCLEOTIDE SEQUENCE</scope>
    <source>
        <strain evidence="1">CBS 232.78</strain>
    </source>
</reference>
<evidence type="ECO:0000313" key="1">
    <source>
        <dbReference type="EMBL" id="KAK3385165.1"/>
    </source>
</evidence>
<dbReference type="AlphaFoldDB" id="A0AAE0TZG9"/>
<protein>
    <submittedName>
        <fullName evidence="1">Uncharacterized protein</fullName>
    </submittedName>
</protein>
<comment type="caution">
    <text evidence="1">The sequence shown here is derived from an EMBL/GenBank/DDBJ whole genome shotgun (WGS) entry which is preliminary data.</text>
</comment>
<proteinExistence type="predicted"/>
<evidence type="ECO:0000313" key="2">
    <source>
        <dbReference type="Proteomes" id="UP001285441"/>
    </source>
</evidence>
<reference evidence="1" key="1">
    <citation type="journal article" date="2023" name="Mol. Phylogenet. Evol.">
        <title>Genome-scale phylogeny and comparative genomics of the fungal order Sordariales.</title>
        <authorList>
            <person name="Hensen N."/>
            <person name="Bonometti L."/>
            <person name="Westerberg I."/>
            <person name="Brannstrom I.O."/>
            <person name="Guillou S."/>
            <person name="Cros-Aarteil S."/>
            <person name="Calhoun S."/>
            <person name="Haridas S."/>
            <person name="Kuo A."/>
            <person name="Mondo S."/>
            <person name="Pangilinan J."/>
            <person name="Riley R."/>
            <person name="LaButti K."/>
            <person name="Andreopoulos B."/>
            <person name="Lipzen A."/>
            <person name="Chen C."/>
            <person name="Yan M."/>
            <person name="Daum C."/>
            <person name="Ng V."/>
            <person name="Clum A."/>
            <person name="Steindorff A."/>
            <person name="Ohm R.A."/>
            <person name="Martin F."/>
            <person name="Silar P."/>
            <person name="Natvig D.O."/>
            <person name="Lalanne C."/>
            <person name="Gautier V."/>
            <person name="Ament-Velasquez S.L."/>
            <person name="Kruys A."/>
            <person name="Hutchinson M.I."/>
            <person name="Powell A.J."/>
            <person name="Barry K."/>
            <person name="Miller A.N."/>
            <person name="Grigoriev I.V."/>
            <person name="Debuchy R."/>
            <person name="Gladieux P."/>
            <person name="Hiltunen Thoren M."/>
            <person name="Johannesson H."/>
        </authorList>
    </citation>
    <scope>NUCLEOTIDE SEQUENCE</scope>
    <source>
        <strain evidence="1">CBS 232.78</strain>
    </source>
</reference>
<name>A0AAE0TZG9_9PEZI</name>
<sequence>MENWLSAFTNLNYKKQMVMGLVILVAFLAMPWMTAAAHCNGQTLITGLTACDNMKAALERCGKVRASSQDFAACYCTQEMFTTFISCKNEIRRCFLTDTFDASLDAALADWHSFCDDSTPSAVTTPAQAPLSTTLKLDGCLSAAQACVQRQSGIASCESIYSTDAADVTSCRCHPSQVDLASRCEMSLDRCVPTAVAVADVWEYRNCRPALWPTPAAMVTFSASSRIAQAMPMVVSPFTEPSVTSKSPTSLLPVDPSPPTATFLNIFE</sequence>
<organism evidence="1 2">
    <name type="scientific">Podospora didyma</name>
    <dbReference type="NCBI Taxonomy" id="330526"/>
    <lineage>
        <taxon>Eukaryota</taxon>
        <taxon>Fungi</taxon>
        <taxon>Dikarya</taxon>
        <taxon>Ascomycota</taxon>
        <taxon>Pezizomycotina</taxon>
        <taxon>Sordariomycetes</taxon>
        <taxon>Sordariomycetidae</taxon>
        <taxon>Sordariales</taxon>
        <taxon>Podosporaceae</taxon>
        <taxon>Podospora</taxon>
    </lineage>
</organism>
<keyword evidence="2" id="KW-1185">Reference proteome</keyword>
<accession>A0AAE0TZG9</accession>
<dbReference type="EMBL" id="JAULSW010000004">
    <property type="protein sequence ID" value="KAK3385165.1"/>
    <property type="molecule type" value="Genomic_DNA"/>
</dbReference>
<gene>
    <name evidence="1" type="ORF">B0H63DRAFT_543375</name>
</gene>
<dbReference type="Proteomes" id="UP001285441">
    <property type="component" value="Unassembled WGS sequence"/>
</dbReference>